<accession>A0A1Q8RGW3</accession>
<dbReference type="GO" id="GO:0031267">
    <property type="term" value="F:small GTPase binding"/>
    <property type="evidence" value="ECO:0007669"/>
    <property type="project" value="InterPro"/>
</dbReference>
<dbReference type="GO" id="GO:0008033">
    <property type="term" value="P:tRNA processing"/>
    <property type="evidence" value="ECO:0007669"/>
    <property type="project" value="UniProtKB-KW"/>
</dbReference>
<comment type="caution">
    <text evidence="15">The sequence shown here is derived from an EMBL/GenBank/DDBJ whole genome shotgun (WGS) entry which is preliminary data.</text>
</comment>
<dbReference type="SUPFAM" id="SSF48371">
    <property type="entry name" value="ARM repeat"/>
    <property type="match status" value="1"/>
</dbReference>
<keyword evidence="8 11" id="KW-0694">RNA-binding</keyword>
<dbReference type="InterPro" id="IPR013598">
    <property type="entry name" value="Exportin-1/Importin-b-like"/>
</dbReference>
<dbReference type="GO" id="GO:0005643">
    <property type="term" value="C:nuclear pore"/>
    <property type="evidence" value="ECO:0007669"/>
    <property type="project" value="TreeGrafter"/>
</dbReference>
<keyword evidence="9 11" id="KW-0539">Nucleus</keyword>
<comment type="subcellular location">
    <subcellularLocation>
        <location evidence="1 11">Cytoplasm</location>
    </subcellularLocation>
    <subcellularLocation>
        <location evidence="11">Nucleus</location>
    </subcellularLocation>
    <text evidence="11">Shuttles between the nucleus and the cytoplasm.</text>
</comment>
<keyword evidence="4 11" id="KW-0813">Transport</keyword>
<dbReference type="OrthoDB" id="26399at2759"/>
<evidence type="ECO:0000256" key="12">
    <source>
        <dbReference type="SAM" id="Coils"/>
    </source>
</evidence>
<evidence type="ECO:0000256" key="3">
    <source>
        <dbReference type="ARBA" id="ARBA00018928"/>
    </source>
</evidence>
<dbReference type="GO" id="GO:0000049">
    <property type="term" value="F:tRNA binding"/>
    <property type="evidence" value="ECO:0007669"/>
    <property type="project" value="UniProtKB-UniRule"/>
</dbReference>
<dbReference type="GO" id="GO:0005737">
    <property type="term" value="C:cytoplasm"/>
    <property type="evidence" value="ECO:0007669"/>
    <property type="project" value="UniProtKB-SubCell"/>
</dbReference>
<keyword evidence="7" id="KW-0819">tRNA processing</keyword>
<evidence type="ECO:0000256" key="7">
    <source>
        <dbReference type="ARBA" id="ARBA00022694"/>
    </source>
</evidence>
<evidence type="ECO:0000256" key="4">
    <source>
        <dbReference type="ARBA" id="ARBA00022448"/>
    </source>
</evidence>
<evidence type="ECO:0000256" key="8">
    <source>
        <dbReference type="ARBA" id="ARBA00022884"/>
    </source>
</evidence>
<evidence type="ECO:0000313" key="16">
    <source>
        <dbReference type="Proteomes" id="UP000186583"/>
    </source>
</evidence>
<feature type="coiled-coil region" evidence="12">
    <location>
        <begin position="417"/>
        <end position="444"/>
    </location>
</feature>
<dbReference type="InterPro" id="IPR045546">
    <property type="entry name" value="Exportin-T_C"/>
</dbReference>
<evidence type="ECO:0000313" key="15">
    <source>
        <dbReference type="EMBL" id="OLN83413.1"/>
    </source>
</evidence>
<organism evidence="15 16">
    <name type="scientific">Colletotrichum chlorophyti</name>
    <dbReference type="NCBI Taxonomy" id="708187"/>
    <lineage>
        <taxon>Eukaryota</taxon>
        <taxon>Fungi</taxon>
        <taxon>Dikarya</taxon>
        <taxon>Ascomycota</taxon>
        <taxon>Pezizomycotina</taxon>
        <taxon>Sordariomycetes</taxon>
        <taxon>Hypocreomycetidae</taxon>
        <taxon>Glomerellales</taxon>
        <taxon>Glomerellaceae</taxon>
        <taxon>Colletotrichum</taxon>
    </lineage>
</organism>
<evidence type="ECO:0000256" key="6">
    <source>
        <dbReference type="ARBA" id="ARBA00022555"/>
    </source>
</evidence>
<dbReference type="STRING" id="708187.A0A1Q8RGW3"/>
<dbReference type="PANTHER" id="PTHR15952:SF11">
    <property type="entry name" value="EXPORTIN-T"/>
    <property type="match status" value="1"/>
</dbReference>
<comment type="similarity">
    <text evidence="2 11">Belongs to the exportin family.</text>
</comment>
<proteinExistence type="inferred from homology"/>
<evidence type="ECO:0000256" key="11">
    <source>
        <dbReference type="RuleBase" id="RU366037"/>
    </source>
</evidence>
<dbReference type="PANTHER" id="PTHR15952">
    <property type="entry name" value="EXPORTIN-T/LOS1"/>
    <property type="match status" value="1"/>
</dbReference>
<sequence length="1023" mass="114909">MDAQIENAVEAAANPASDQNLKQQALDYLNQLRNDPQAWQACTTLFTRTSRPSEVVLYFCLEVVNYAIHTQGLDRASLSWLKDTLLEYVRKVYGQNLQDQVDPFHLQNKLSQTLTYLFVFLYNDGWDTFIDDFLAIASSPNNTPGVVLYLRILGSVHDEIADMLLTRNSSDAKRNTDLKDQLRARDVQKVAQSWKDLLAQYSGQDDHIVEMILKVIGKWISWMDISLIVNQEMLNLLLPFVGRTNNSGSEDKVRDAAIDTLTEIVGKKMKGPEKMELISFLNLRDIVAQLIASAPLSALQSTPQYDNDLAEAVAKLVNTVMTDIVRALEDGQAGQETRAKSEQHLHDFLPFLLRLFSDEYDEVCSTVIPSLTDLLTLLRKVGSNLPASYKEMLPPILNAIIMKMRYDETCNWGDEDEQTDEAEFQELRKRLQVLQKTVAAVDQELYIEVLSNLVSQTFTTLEQQGSQMDWRDLDLALHEMYLFGELALPNQGLSAKSQPSSTATERLTIMVTKMVESGIANFPHPAILLQYMEICVRYWQVFDARQEYIPQVLENFVRLVHHDHVRIKTRSWYLFQRFVKFLRAQVGSVAETVIQSISDLLPIKAEVSENNGDDDMSSDESDHSADALFTSQLYLFEAIGCIASTGSTPAEKQAYYARLVLTPLFSDMEAHLPKAKNGDAQAILQIHHIIMALGTLAHGFSDWTPGSTSTQQRPPPDKLVTDEFSRAAEAILIALRELNSSADIRTACRASFSKLLGVLGSAVLPQLPQWIEGFLSQSSSKDEMAMFLRLLDQIVFGFKGEIFEVLNLLLTPLLQRIFAGLSEPVTGTDDEIQLGELRREYLSFLLVILNNELQSVFISEANQAFFESLINSILTLGRTLVAENIGPSRLAFSVLSRMVVVWGGPDVAKISENPSAPTGSANPTIPGFDRFMIDRFHPLCWEVFQDPNFRPHNDAQSKQVLTEIAGLEQAIYVKTGDMFIQHLQSSLFPHLGIDGSEFLRSMSTSADKKGFSGYLQGLLKSRR</sequence>
<keyword evidence="6 11" id="KW-0820">tRNA-binding</keyword>
<dbReference type="AlphaFoldDB" id="A0A1Q8RGW3"/>
<evidence type="ECO:0000256" key="1">
    <source>
        <dbReference type="ARBA" id="ARBA00004496"/>
    </source>
</evidence>
<evidence type="ECO:0000259" key="14">
    <source>
        <dbReference type="Pfam" id="PF19282"/>
    </source>
</evidence>
<dbReference type="Proteomes" id="UP000186583">
    <property type="component" value="Unassembled WGS sequence"/>
</dbReference>
<evidence type="ECO:0000259" key="13">
    <source>
        <dbReference type="Pfam" id="PF08389"/>
    </source>
</evidence>
<evidence type="ECO:0000256" key="2">
    <source>
        <dbReference type="ARBA" id="ARBA00009466"/>
    </source>
</evidence>
<evidence type="ECO:0000256" key="9">
    <source>
        <dbReference type="ARBA" id="ARBA00023242"/>
    </source>
</evidence>
<reference evidence="15 16" key="1">
    <citation type="submission" date="2016-11" db="EMBL/GenBank/DDBJ databases">
        <title>Draft Genome Assembly of Colletotrichum chlorophyti a pathogen of herbaceous plants.</title>
        <authorList>
            <person name="Gan P."/>
            <person name="Narusaka M."/>
            <person name="Tsushima A."/>
            <person name="Narusaka Y."/>
            <person name="Takano Y."/>
            <person name="Shirasu K."/>
        </authorList>
    </citation>
    <scope>NUCLEOTIDE SEQUENCE [LARGE SCALE GENOMIC DNA]</scope>
    <source>
        <strain evidence="15 16">NTL11</strain>
    </source>
</reference>
<dbReference type="Gene3D" id="1.25.10.10">
    <property type="entry name" value="Leucine-rich Repeat Variant"/>
    <property type="match status" value="1"/>
</dbReference>
<dbReference type="InterPro" id="IPR011989">
    <property type="entry name" value="ARM-like"/>
</dbReference>
<feature type="domain" description="Exportin-1/Importin-beta-like" evidence="13">
    <location>
        <begin position="105"/>
        <end position="261"/>
    </location>
</feature>
<keyword evidence="12" id="KW-0175">Coiled coil</keyword>
<dbReference type="InterPro" id="IPR040017">
    <property type="entry name" value="XPOT"/>
</dbReference>
<dbReference type="Pfam" id="PF19282">
    <property type="entry name" value="Exportin-T"/>
    <property type="match status" value="1"/>
</dbReference>
<dbReference type="Pfam" id="PF08389">
    <property type="entry name" value="Xpo1"/>
    <property type="match status" value="1"/>
</dbReference>
<name>A0A1Q8RGW3_9PEZI</name>
<dbReference type="GO" id="GO:0016363">
    <property type="term" value="C:nuclear matrix"/>
    <property type="evidence" value="ECO:0007669"/>
    <property type="project" value="TreeGrafter"/>
</dbReference>
<keyword evidence="16" id="KW-1185">Reference proteome</keyword>
<dbReference type="GO" id="GO:0071528">
    <property type="term" value="P:tRNA re-export from nucleus"/>
    <property type="evidence" value="ECO:0007669"/>
    <property type="project" value="UniProtKB-UniRule"/>
</dbReference>
<dbReference type="FunFam" id="1.25.10.10:FF:000355">
    <property type="entry name" value="Exportin-T"/>
    <property type="match status" value="1"/>
</dbReference>
<evidence type="ECO:0000256" key="5">
    <source>
        <dbReference type="ARBA" id="ARBA00022490"/>
    </source>
</evidence>
<protein>
    <recommendedName>
        <fullName evidence="3 11">Exportin-T</fullName>
    </recommendedName>
    <alternativeName>
        <fullName evidence="11">Exportin(tRNA)</fullName>
    </alternativeName>
    <alternativeName>
        <fullName evidence="11">tRNA exportin</fullName>
    </alternativeName>
</protein>
<feature type="domain" description="Exportin-T C-terminal" evidence="14">
    <location>
        <begin position="336"/>
        <end position="1021"/>
    </location>
</feature>
<keyword evidence="5 11" id="KW-0963">Cytoplasm</keyword>
<dbReference type="EMBL" id="MPGH01000204">
    <property type="protein sequence ID" value="OLN83413.1"/>
    <property type="molecule type" value="Genomic_DNA"/>
</dbReference>
<evidence type="ECO:0000256" key="10">
    <source>
        <dbReference type="ARBA" id="ARBA00025147"/>
    </source>
</evidence>
<dbReference type="InterPro" id="IPR016024">
    <property type="entry name" value="ARM-type_fold"/>
</dbReference>
<comment type="function">
    <text evidence="10">tRNA nucleus export receptor which facilitates tRNA translocation across the nuclear pore complex. Involved in pre-tRNA splicing, probably by affecting the interaction of pre-tRNA with splicing endonuclease.</text>
</comment>
<gene>
    <name evidence="15" type="primary">Exportin-T</name>
    <name evidence="15" type="ORF">CCHL11_02985</name>
</gene>